<evidence type="ECO:0000256" key="2">
    <source>
        <dbReference type="ARBA" id="ARBA00023186"/>
    </source>
</evidence>
<gene>
    <name evidence="3" type="primary">grpE</name>
    <name evidence="7" type="ORF">DXN05_22305</name>
</gene>
<dbReference type="PANTHER" id="PTHR21237">
    <property type="entry name" value="GRPE PROTEIN"/>
    <property type="match status" value="1"/>
</dbReference>
<dbReference type="CDD" id="cd00446">
    <property type="entry name" value="GrpE"/>
    <property type="match status" value="1"/>
</dbReference>
<dbReference type="RefSeq" id="WP_116849507.1">
    <property type="nucleotide sequence ID" value="NZ_QTJU01000012.1"/>
</dbReference>
<dbReference type="GO" id="GO:0005737">
    <property type="term" value="C:cytoplasm"/>
    <property type="evidence" value="ECO:0007669"/>
    <property type="project" value="UniProtKB-SubCell"/>
</dbReference>
<comment type="subcellular location">
    <subcellularLocation>
        <location evidence="3">Cytoplasm</location>
    </subcellularLocation>
</comment>
<dbReference type="GO" id="GO:0000774">
    <property type="term" value="F:adenyl-nucleotide exchange factor activity"/>
    <property type="evidence" value="ECO:0007669"/>
    <property type="project" value="InterPro"/>
</dbReference>
<dbReference type="HAMAP" id="MF_01151">
    <property type="entry name" value="GrpE"/>
    <property type="match status" value="1"/>
</dbReference>
<comment type="subunit">
    <text evidence="3">Homodimer.</text>
</comment>
<protein>
    <recommendedName>
        <fullName evidence="3 4">Protein GrpE</fullName>
    </recommendedName>
    <alternativeName>
        <fullName evidence="3">HSP-70 cofactor</fullName>
    </alternativeName>
</protein>
<keyword evidence="8" id="KW-1185">Reference proteome</keyword>
<dbReference type="SUPFAM" id="SSF58014">
    <property type="entry name" value="Coiled-coil domain of nucleotide exchange factor GrpE"/>
    <property type="match status" value="1"/>
</dbReference>
<comment type="caution">
    <text evidence="7">The sequence shown here is derived from an EMBL/GenBank/DDBJ whole genome shotgun (WGS) entry which is preliminary data.</text>
</comment>
<evidence type="ECO:0000256" key="5">
    <source>
        <dbReference type="RuleBase" id="RU004478"/>
    </source>
</evidence>
<proteinExistence type="inferred from homology"/>
<keyword evidence="3" id="KW-0963">Cytoplasm</keyword>
<dbReference type="GO" id="GO:0051087">
    <property type="term" value="F:protein-folding chaperone binding"/>
    <property type="evidence" value="ECO:0007669"/>
    <property type="project" value="InterPro"/>
</dbReference>
<sequence>MDEKELQQNQETAVENAGSDNQTAENAAATPTNETDQLKAQLEEQKDKYLRLMAEFDNFRRRTAKERLELTQTAGKEVIVSLLDVLDDCDRAEKQLQTATDVAQIKEGVQLVFNKLRSTLQQKGVKVMESVNTDFDVEKHEAITEIPAPAEALKGKVLDEVTKGYYLNDKIIRFAKVVVGK</sequence>
<dbReference type="PROSITE" id="PS01071">
    <property type="entry name" value="GRPE"/>
    <property type="match status" value="1"/>
</dbReference>
<feature type="region of interest" description="Disordered" evidence="6">
    <location>
        <begin position="1"/>
        <end position="41"/>
    </location>
</feature>
<organism evidence="7 8">
    <name type="scientific">Deminuibacter soli</name>
    <dbReference type="NCBI Taxonomy" id="2291815"/>
    <lineage>
        <taxon>Bacteria</taxon>
        <taxon>Pseudomonadati</taxon>
        <taxon>Bacteroidota</taxon>
        <taxon>Chitinophagia</taxon>
        <taxon>Chitinophagales</taxon>
        <taxon>Chitinophagaceae</taxon>
        <taxon>Deminuibacter</taxon>
    </lineage>
</organism>
<feature type="compositionally biased region" description="Low complexity" evidence="6">
    <location>
        <begin position="23"/>
        <end position="35"/>
    </location>
</feature>
<dbReference type="PANTHER" id="PTHR21237:SF23">
    <property type="entry name" value="GRPE PROTEIN HOMOLOG, MITOCHONDRIAL"/>
    <property type="match status" value="1"/>
</dbReference>
<dbReference type="Pfam" id="PF01025">
    <property type="entry name" value="GrpE"/>
    <property type="match status" value="1"/>
</dbReference>
<evidence type="ECO:0000256" key="1">
    <source>
        <dbReference type="ARBA" id="ARBA00009054"/>
    </source>
</evidence>
<dbReference type="OrthoDB" id="9812586at2"/>
<dbReference type="GO" id="GO:0042803">
    <property type="term" value="F:protein homodimerization activity"/>
    <property type="evidence" value="ECO:0007669"/>
    <property type="project" value="InterPro"/>
</dbReference>
<accession>A0A3E1NDV7</accession>
<dbReference type="Proteomes" id="UP000261284">
    <property type="component" value="Unassembled WGS sequence"/>
</dbReference>
<evidence type="ECO:0000313" key="8">
    <source>
        <dbReference type="Proteomes" id="UP000261284"/>
    </source>
</evidence>
<evidence type="ECO:0000256" key="4">
    <source>
        <dbReference type="RuleBase" id="RU000639"/>
    </source>
</evidence>
<dbReference type="EMBL" id="QTJU01000012">
    <property type="protein sequence ID" value="RFM26057.1"/>
    <property type="molecule type" value="Genomic_DNA"/>
</dbReference>
<evidence type="ECO:0000256" key="6">
    <source>
        <dbReference type="SAM" id="MobiDB-lite"/>
    </source>
</evidence>
<dbReference type="InterPro" id="IPR013805">
    <property type="entry name" value="GrpE_CC"/>
</dbReference>
<comment type="similarity">
    <text evidence="1 3 5">Belongs to the GrpE family.</text>
</comment>
<dbReference type="InterPro" id="IPR000740">
    <property type="entry name" value="GrpE"/>
</dbReference>
<name>A0A3E1NDV7_9BACT</name>
<dbReference type="Gene3D" id="3.90.20.20">
    <property type="match status" value="1"/>
</dbReference>
<dbReference type="Gene3D" id="2.30.22.10">
    <property type="entry name" value="Head domain of nucleotide exchange factor GrpE"/>
    <property type="match status" value="1"/>
</dbReference>
<evidence type="ECO:0000256" key="3">
    <source>
        <dbReference type="HAMAP-Rule" id="MF_01151"/>
    </source>
</evidence>
<keyword evidence="3 4" id="KW-0346">Stress response</keyword>
<dbReference type="GO" id="GO:0006457">
    <property type="term" value="P:protein folding"/>
    <property type="evidence" value="ECO:0007669"/>
    <property type="project" value="InterPro"/>
</dbReference>
<dbReference type="SUPFAM" id="SSF51064">
    <property type="entry name" value="Head domain of nucleotide exchange factor GrpE"/>
    <property type="match status" value="1"/>
</dbReference>
<reference evidence="7 8" key="1">
    <citation type="submission" date="2018-08" db="EMBL/GenBank/DDBJ databases">
        <title>Chitinophagaceae sp. K23C18032701, a novel bacterium isolated from forest soil.</title>
        <authorList>
            <person name="Wang C."/>
        </authorList>
    </citation>
    <scope>NUCLEOTIDE SEQUENCE [LARGE SCALE GENOMIC DNA]</scope>
    <source>
        <strain evidence="7 8">K23C18032701</strain>
    </source>
</reference>
<feature type="compositionally biased region" description="Polar residues" evidence="6">
    <location>
        <begin position="7"/>
        <end position="22"/>
    </location>
</feature>
<comment type="function">
    <text evidence="3 4">Participates actively in the response to hyperosmotic and heat shock by preventing the aggregation of stress-denatured proteins, in association with DnaK and GrpE. It is the nucleotide exchange factor for DnaK and may function as a thermosensor. Unfolded proteins bind initially to DnaJ; upon interaction with the DnaJ-bound protein, DnaK hydrolyzes its bound ATP, resulting in the formation of a stable complex. GrpE releases ADP from DnaK; ATP binding to DnaK triggers the release of the substrate protein, thus completing the reaction cycle. Several rounds of ATP-dependent interactions between DnaJ, DnaK and GrpE are required for fully efficient folding.</text>
</comment>
<keyword evidence="2 3" id="KW-0143">Chaperone</keyword>
<dbReference type="AlphaFoldDB" id="A0A3E1NDV7"/>
<dbReference type="PRINTS" id="PR00773">
    <property type="entry name" value="GRPEPROTEIN"/>
</dbReference>
<dbReference type="InterPro" id="IPR009012">
    <property type="entry name" value="GrpE_head"/>
</dbReference>
<evidence type="ECO:0000313" key="7">
    <source>
        <dbReference type="EMBL" id="RFM26057.1"/>
    </source>
</evidence>
<dbReference type="GO" id="GO:0051082">
    <property type="term" value="F:unfolded protein binding"/>
    <property type="evidence" value="ECO:0007669"/>
    <property type="project" value="TreeGrafter"/>
</dbReference>